<dbReference type="InterPro" id="IPR043740">
    <property type="entry name" value="DUF5685"/>
</dbReference>
<accession>A0A173RG32</accession>
<protein>
    <submittedName>
        <fullName evidence="1">Uncharacterized protein</fullName>
    </submittedName>
</protein>
<evidence type="ECO:0000313" key="1">
    <source>
        <dbReference type="EMBL" id="CUM76757.1"/>
    </source>
</evidence>
<name>A0A173RG32_ANAHA</name>
<dbReference type="Proteomes" id="UP000095553">
    <property type="component" value="Unassembled WGS sequence"/>
</dbReference>
<organism evidence="1 2">
    <name type="scientific">Anaerostipes hadrus</name>
    <dbReference type="NCBI Taxonomy" id="649756"/>
    <lineage>
        <taxon>Bacteria</taxon>
        <taxon>Bacillati</taxon>
        <taxon>Bacillota</taxon>
        <taxon>Clostridia</taxon>
        <taxon>Lachnospirales</taxon>
        <taxon>Lachnospiraceae</taxon>
        <taxon>Anaerostipes</taxon>
    </lineage>
</organism>
<dbReference type="EMBL" id="CYXY01000002">
    <property type="protein sequence ID" value="CUM76757.1"/>
    <property type="molecule type" value="Genomic_DNA"/>
</dbReference>
<evidence type="ECO:0000313" key="2">
    <source>
        <dbReference type="Proteomes" id="UP000095553"/>
    </source>
</evidence>
<gene>
    <name evidence="1" type="ORF">ERS852571_00484</name>
</gene>
<proteinExistence type="predicted"/>
<dbReference type="AlphaFoldDB" id="A0A173RG32"/>
<reference evidence="1 2" key="1">
    <citation type="submission" date="2015-09" db="EMBL/GenBank/DDBJ databases">
        <authorList>
            <consortium name="Pathogen Informatics"/>
        </authorList>
    </citation>
    <scope>NUCLEOTIDE SEQUENCE [LARGE SCALE GENOMIC DNA]</scope>
    <source>
        <strain evidence="1 2">2789STDY5834959</strain>
    </source>
</reference>
<dbReference type="RefSeq" id="WP_055072318.1">
    <property type="nucleotide sequence ID" value="NZ_CP143954.1"/>
</dbReference>
<dbReference type="Pfam" id="PF18937">
    <property type="entry name" value="DUF5685"/>
    <property type="match status" value="1"/>
</dbReference>
<sequence>MFGYIIVNKPEMKFREFDVYHGYYCGLCRKLKEHYGKFGQITLSYDMVFVLMTLTSLYELETTKSMKRCVTHPLQKHEERVNNITDYVAHMNILLTYYKCKDDWNDDRKLEKLVLEKILYHKSRFSRNFYREKWNKINDILEKLSEEEKKDNQDIDQMSGMFGKVMAEIMLYQDDEWKELLNQFGFFLGKFIYLMDAYEDIEDDLKNHNYNPLKNIYTKPEFEDMIHQILTMMMAECSKAFEQLPLIDDIDILRNVLYSGVWYRYEQVREKREKEKEEKNV</sequence>